<dbReference type="InterPro" id="IPR034686">
    <property type="entry name" value="Terpene_cyclase-like_2"/>
</dbReference>
<dbReference type="OrthoDB" id="2861623at2759"/>
<keyword evidence="4" id="KW-0456">Lyase</keyword>
<evidence type="ECO:0000313" key="6">
    <source>
        <dbReference type="Proteomes" id="UP000799778"/>
    </source>
</evidence>
<dbReference type="GO" id="GO:0008299">
    <property type="term" value="P:isoprenoid biosynthetic process"/>
    <property type="evidence" value="ECO:0007669"/>
    <property type="project" value="UniProtKB-ARBA"/>
</dbReference>
<evidence type="ECO:0000256" key="1">
    <source>
        <dbReference type="ARBA" id="ARBA00001946"/>
    </source>
</evidence>
<evidence type="ECO:0000256" key="2">
    <source>
        <dbReference type="ARBA" id="ARBA00006333"/>
    </source>
</evidence>
<reference evidence="5" key="1">
    <citation type="journal article" date="2020" name="Stud. Mycol.">
        <title>101 Dothideomycetes genomes: a test case for predicting lifestyles and emergence of pathogens.</title>
        <authorList>
            <person name="Haridas S."/>
            <person name="Albert R."/>
            <person name="Binder M."/>
            <person name="Bloem J."/>
            <person name="Labutti K."/>
            <person name="Salamov A."/>
            <person name="Andreopoulos B."/>
            <person name="Baker S."/>
            <person name="Barry K."/>
            <person name="Bills G."/>
            <person name="Bluhm B."/>
            <person name="Cannon C."/>
            <person name="Castanera R."/>
            <person name="Culley D."/>
            <person name="Daum C."/>
            <person name="Ezra D."/>
            <person name="Gonzalez J."/>
            <person name="Henrissat B."/>
            <person name="Kuo A."/>
            <person name="Liang C."/>
            <person name="Lipzen A."/>
            <person name="Lutzoni F."/>
            <person name="Magnuson J."/>
            <person name="Mondo S."/>
            <person name="Nolan M."/>
            <person name="Ohm R."/>
            <person name="Pangilinan J."/>
            <person name="Park H.-J."/>
            <person name="Ramirez L."/>
            <person name="Alfaro M."/>
            <person name="Sun H."/>
            <person name="Tritt A."/>
            <person name="Yoshinaga Y."/>
            <person name="Zwiers L.-H."/>
            <person name="Turgeon B."/>
            <person name="Goodwin S."/>
            <person name="Spatafora J."/>
            <person name="Crous P."/>
            <person name="Grigoriev I."/>
        </authorList>
    </citation>
    <scope>NUCLEOTIDE SEQUENCE</scope>
    <source>
        <strain evidence="5">CBS 175.79</strain>
    </source>
</reference>
<dbReference type="SUPFAM" id="SSF48576">
    <property type="entry name" value="Terpenoid synthases"/>
    <property type="match status" value="1"/>
</dbReference>
<dbReference type="RefSeq" id="XP_033377311.1">
    <property type="nucleotide sequence ID" value="XM_033532520.1"/>
</dbReference>
<dbReference type="AlphaFoldDB" id="A0A6A5X7R2"/>
<dbReference type="SFLD" id="SFLDG01020">
    <property type="entry name" value="Terpene_Cyclase_Like_2"/>
    <property type="match status" value="1"/>
</dbReference>
<dbReference type="PANTHER" id="PTHR35201">
    <property type="entry name" value="TERPENE SYNTHASE"/>
    <property type="match status" value="1"/>
</dbReference>
<proteinExistence type="inferred from homology"/>
<keyword evidence="4" id="KW-0479">Metal-binding</keyword>
<protein>
    <recommendedName>
        <fullName evidence="4">Terpene synthase</fullName>
        <ecNumber evidence="4">4.2.3.-</ecNumber>
    </recommendedName>
</protein>
<accession>A0A6A5X7R2</accession>
<dbReference type="GO" id="GO:0010333">
    <property type="term" value="F:terpene synthase activity"/>
    <property type="evidence" value="ECO:0007669"/>
    <property type="project" value="InterPro"/>
</dbReference>
<keyword evidence="6" id="KW-1185">Reference proteome</keyword>
<comment type="cofactor">
    <cofactor evidence="1 4">
        <name>Mg(2+)</name>
        <dbReference type="ChEBI" id="CHEBI:18420"/>
    </cofactor>
</comment>
<dbReference type="Pfam" id="PF19086">
    <property type="entry name" value="Terpene_syn_C_2"/>
    <property type="match status" value="1"/>
</dbReference>
<gene>
    <name evidence="5" type="ORF">BU24DRAFT_468380</name>
</gene>
<dbReference type="PANTHER" id="PTHR35201:SF4">
    <property type="entry name" value="BETA-PINACENE SYNTHASE-RELATED"/>
    <property type="match status" value="1"/>
</dbReference>
<evidence type="ECO:0000256" key="4">
    <source>
        <dbReference type="RuleBase" id="RU366034"/>
    </source>
</evidence>
<dbReference type="EC" id="4.2.3.-" evidence="4"/>
<name>A0A6A5X7R2_9PLEO</name>
<dbReference type="Proteomes" id="UP000799778">
    <property type="component" value="Unassembled WGS sequence"/>
</dbReference>
<sequence>MKASNAHDTRSEAIRDTLLLSLKGQMIRIPNLKPLFRHWPTQTSPHVDRLRGDVKDWLNDILPPSKILKALQASDFGLFGATWWPFADFEQLKIVTFFAIWLFIWDDEIDHSDGAMWDDHHAAQLYREETLAYIRFSLGLSNLDPEPSNEIILTFDTIGSAVRKAYSPEKCHMFYEELRFYIENTKQEEAFRIAGAIPTIEEYWRYRLGSSAVYSCLALNEFSWSGMDLPVEFYSDEDVRTMFRYTNVLVVAVNDLLSVKKEIKRNAIDSLIPILVSQFGDSSAGSCGDDIQIAVDEVVTIIDESIKNMDHVAESLTSKYEHADEETRVQVRRFVDGCKAYTTGNLTWSLETDRYGVKNSRVGEEVVIVL</sequence>
<dbReference type="Gene3D" id="1.10.600.10">
    <property type="entry name" value="Farnesyl Diphosphate Synthase"/>
    <property type="match status" value="1"/>
</dbReference>
<dbReference type="EMBL" id="ML978080">
    <property type="protein sequence ID" value="KAF2008972.1"/>
    <property type="molecule type" value="Genomic_DNA"/>
</dbReference>
<dbReference type="GO" id="GO:0046872">
    <property type="term" value="F:metal ion binding"/>
    <property type="evidence" value="ECO:0007669"/>
    <property type="project" value="UniProtKB-KW"/>
</dbReference>
<dbReference type="SFLD" id="SFLDS00005">
    <property type="entry name" value="Isoprenoid_Synthase_Type_I"/>
    <property type="match status" value="1"/>
</dbReference>
<dbReference type="GeneID" id="54289917"/>
<comment type="similarity">
    <text evidence="2 4">Belongs to the terpene synthase family.</text>
</comment>
<evidence type="ECO:0000313" key="5">
    <source>
        <dbReference type="EMBL" id="KAF2008972.1"/>
    </source>
</evidence>
<keyword evidence="3 4" id="KW-0460">Magnesium</keyword>
<dbReference type="InterPro" id="IPR008949">
    <property type="entry name" value="Isoprenoid_synthase_dom_sf"/>
</dbReference>
<organism evidence="5 6">
    <name type="scientific">Aaosphaeria arxii CBS 175.79</name>
    <dbReference type="NCBI Taxonomy" id="1450172"/>
    <lineage>
        <taxon>Eukaryota</taxon>
        <taxon>Fungi</taxon>
        <taxon>Dikarya</taxon>
        <taxon>Ascomycota</taxon>
        <taxon>Pezizomycotina</taxon>
        <taxon>Dothideomycetes</taxon>
        <taxon>Pleosporomycetidae</taxon>
        <taxon>Pleosporales</taxon>
        <taxon>Pleosporales incertae sedis</taxon>
        <taxon>Aaosphaeria</taxon>
    </lineage>
</organism>
<evidence type="ECO:0000256" key="3">
    <source>
        <dbReference type="ARBA" id="ARBA00022842"/>
    </source>
</evidence>